<dbReference type="PANTHER" id="PTHR45953:SF1">
    <property type="entry name" value="IDURONATE 2-SULFATASE"/>
    <property type="match status" value="1"/>
</dbReference>
<name>A0A1X0EYC7_MYCNT</name>
<evidence type="ECO:0000256" key="1">
    <source>
        <dbReference type="ARBA" id="ARBA00022723"/>
    </source>
</evidence>
<feature type="non-terminal residue" evidence="4">
    <location>
        <position position="1"/>
    </location>
</feature>
<dbReference type="Gene3D" id="3.40.720.10">
    <property type="entry name" value="Alkaline Phosphatase, subunit A"/>
    <property type="match status" value="1"/>
</dbReference>
<dbReference type="GO" id="GO:0008484">
    <property type="term" value="F:sulfuric ester hydrolase activity"/>
    <property type="evidence" value="ECO:0007669"/>
    <property type="project" value="TreeGrafter"/>
</dbReference>
<evidence type="ECO:0000256" key="2">
    <source>
        <dbReference type="ARBA" id="ARBA00022801"/>
    </source>
</evidence>
<protein>
    <recommendedName>
        <fullName evidence="3">Sulfatase N-terminal domain-containing protein</fullName>
    </recommendedName>
</protein>
<reference evidence="4 5" key="1">
    <citation type="submission" date="2017-02" db="EMBL/GenBank/DDBJ databases">
        <title>The new phylogeny of genus Mycobacterium.</title>
        <authorList>
            <person name="Tortoli E."/>
            <person name="Trovato A."/>
            <person name="Cirillo D.M."/>
        </authorList>
    </citation>
    <scope>NUCLEOTIDE SEQUENCE [LARGE SCALE GENOMIC DNA]</scope>
    <source>
        <strain evidence="4 5">DSM 45255</strain>
    </source>
</reference>
<evidence type="ECO:0000259" key="3">
    <source>
        <dbReference type="Pfam" id="PF00884"/>
    </source>
</evidence>
<dbReference type="InterPro" id="IPR017850">
    <property type="entry name" value="Alkaline_phosphatase_core_sf"/>
</dbReference>
<dbReference type="EMBL" id="MVHW01000142">
    <property type="protein sequence ID" value="ORA94147.1"/>
    <property type="molecule type" value="Genomic_DNA"/>
</dbReference>
<evidence type="ECO:0000313" key="5">
    <source>
        <dbReference type="Proteomes" id="UP000192760"/>
    </source>
</evidence>
<comment type="caution">
    <text evidence="4">The sequence shown here is derived from an EMBL/GenBank/DDBJ whole genome shotgun (WGS) entry which is preliminary data.</text>
</comment>
<keyword evidence="1" id="KW-0479">Metal-binding</keyword>
<feature type="non-terminal residue" evidence="4">
    <location>
        <position position="85"/>
    </location>
</feature>
<evidence type="ECO:0000313" key="4">
    <source>
        <dbReference type="EMBL" id="ORA94147.1"/>
    </source>
</evidence>
<organism evidence="4 5">
    <name type="scientific">Mycobacterium mantenii</name>
    <dbReference type="NCBI Taxonomy" id="560555"/>
    <lineage>
        <taxon>Bacteria</taxon>
        <taxon>Bacillati</taxon>
        <taxon>Actinomycetota</taxon>
        <taxon>Actinomycetes</taxon>
        <taxon>Mycobacteriales</taxon>
        <taxon>Mycobacteriaceae</taxon>
        <taxon>Mycobacterium</taxon>
        <taxon>Mycobacterium avium complex (MAC)</taxon>
    </lineage>
</organism>
<accession>A0A1X0EYC7</accession>
<proteinExistence type="predicted"/>
<dbReference type="STRING" id="560555.BST30_28925"/>
<keyword evidence="2" id="KW-0378">Hydrolase</keyword>
<gene>
    <name evidence="4" type="ORF">BST30_28925</name>
</gene>
<dbReference type="GO" id="GO:0046872">
    <property type="term" value="F:metal ion binding"/>
    <property type="evidence" value="ECO:0007669"/>
    <property type="project" value="UniProtKB-KW"/>
</dbReference>
<dbReference type="GO" id="GO:0005737">
    <property type="term" value="C:cytoplasm"/>
    <property type="evidence" value="ECO:0007669"/>
    <property type="project" value="TreeGrafter"/>
</dbReference>
<dbReference type="PANTHER" id="PTHR45953">
    <property type="entry name" value="IDURONATE 2-SULFATASE"/>
    <property type="match status" value="1"/>
</dbReference>
<dbReference type="AlphaFoldDB" id="A0A1X0EYC7"/>
<sequence length="85" mass="9751">EEQDPHSQRLLKVIDLWDKPLPEERIRAARRAYFGACSYVDAQIGALLATLEECGLADDTIVVFSGDHGDMLGERGLWYKMHWFE</sequence>
<dbReference type="InterPro" id="IPR000917">
    <property type="entry name" value="Sulfatase_N"/>
</dbReference>
<dbReference type="Pfam" id="PF00884">
    <property type="entry name" value="Sulfatase"/>
    <property type="match status" value="1"/>
</dbReference>
<dbReference type="SUPFAM" id="SSF53649">
    <property type="entry name" value="Alkaline phosphatase-like"/>
    <property type="match status" value="1"/>
</dbReference>
<feature type="domain" description="Sulfatase N-terminal" evidence="3">
    <location>
        <begin position="22"/>
        <end position="78"/>
    </location>
</feature>
<dbReference type="Proteomes" id="UP000192760">
    <property type="component" value="Unassembled WGS sequence"/>
</dbReference>